<dbReference type="EMBL" id="JBBPCO010000010">
    <property type="protein sequence ID" value="MEK8090159.1"/>
    <property type="molecule type" value="Genomic_DNA"/>
</dbReference>
<sequence length="65" mass="7593">MSTEERDDMVWKAILETAQDVAPQIPVEFLRKAYEIQRKHQFSQDSSESIHLMERLVDEQVGSSE</sequence>
<comment type="caution">
    <text evidence="1">The sequence shown here is derived from an EMBL/GenBank/DDBJ whole genome shotgun (WGS) entry which is preliminary data.</text>
</comment>
<protein>
    <submittedName>
        <fullName evidence="1">Uncharacterized protein</fullName>
    </submittedName>
</protein>
<evidence type="ECO:0000313" key="2">
    <source>
        <dbReference type="Proteomes" id="UP001446205"/>
    </source>
</evidence>
<accession>A0ABU9D9E6</accession>
<organism evidence="1 2">
    <name type="scientific">Thermithiobacillus plumbiphilus</name>
    <dbReference type="NCBI Taxonomy" id="1729899"/>
    <lineage>
        <taxon>Bacteria</taxon>
        <taxon>Pseudomonadati</taxon>
        <taxon>Pseudomonadota</taxon>
        <taxon>Acidithiobacillia</taxon>
        <taxon>Acidithiobacillales</taxon>
        <taxon>Thermithiobacillaceae</taxon>
        <taxon>Thermithiobacillus</taxon>
    </lineage>
</organism>
<proteinExistence type="predicted"/>
<keyword evidence="2" id="KW-1185">Reference proteome</keyword>
<gene>
    <name evidence="1" type="ORF">WOB96_10340</name>
</gene>
<dbReference type="RefSeq" id="WP_341371216.1">
    <property type="nucleotide sequence ID" value="NZ_JBBPCO010000010.1"/>
</dbReference>
<dbReference type="Proteomes" id="UP001446205">
    <property type="component" value="Unassembled WGS sequence"/>
</dbReference>
<evidence type="ECO:0000313" key="1">
    <source>
        <dbReference type="EMBL" id="MEK8090159.1"/>
    </source>
</evidence>
<name>A0ABU9D9E6_9PROT</name>
<reference evidence="1 2" key="1">
    <citation type="submission" date="2024-04" db="EMBL/GenBank/DDBJ databases">
        <authorList>
            <person name="Abashina T."/>
            <person name="Shaikin A."/>
        </authorList>
    </citation>
    <scope>NUCLEOTIDE SEQUENCE [LARGE SCALE GENOMIC DNA]</scope>
    <source>
        <strain evidence="1 2">AAFK</strain>
    </source>
</reference>